<keyword evidence="1" id="KW-0175">Coiled coil</keyword>
<evidence type="ECO:0000256" key="1">
    <source>
        <dbReference type="SAM" id="Coils"/>
    </source>
</evidence>
<evidence type="ECO:0000313" key="3">
    <source>
        <dbReference type="Proteomes" id="UP001596990"/>
    </source>
</evidence>
<name>A0ABW3KZP8_9BACI</name>
<comment type="caution">
    <text evidence="2">The sequence shown here is derived from an EMBL/GenBank/DDBJ whole genome shotgun (WGS) entry which is preliminary data.</text>
</comment>
<reference evidence="3" key="1">
    <citation type="journal article" date="2019" name="Int. J. Syst. Evol. Microbiol.">
        <title>The Global Catalogue of Microorganisms (GCM) 10K type strain sequencing project: providing services to taxonomists for standard genome sequencing and annotation.</title>
        <authorList>
            <consortium name="The Broad Institute Genomics Platform"/>
            <consortium name="The Broad Institute Genome Sequencing Center for Infectious Disease"/>
            <person name="Wu L."/>
            <person name="Ma J."/>
        </authorList>
    </citation>
    <scope>NUCLEOTIDE SEQUENCE [LARGE SCALE GENOMIC DNA]</scope>
    <source>
        <strain evidence="3">CCUG 56607</strain>
    </source>
</reference>
<evidence type="ECO:0000313" key="2">
    <source>
        <dbReference type="EMBL" id="MFD1017798.1"/>
    </source>
</evidence>
<proteinExistence type="predicted"/>
<dbReference type="Proteomes" id="UP001596990">
    <property type="component" value="Unassembled WGS sequence"/>
</dbReference>
<feature type="coiled-coil region" evidence="1">
    <location>
        <begin position="4"/>
        <end position="38"/>
    </location>
</feature>
<accession>A0ABW3KZP8</accession>
<gene>
    <name evidence="2" type="primary">gerPC</name>
    <name evidence="2" type="ORF">ACFQ2J_01190</name>
</gene>
<sequence length="187" mass="21979">MYDYNSWQAYMQQLMEQLTQQQQEIKELYKKIDSLEKSHSEQPKTVIEKIEYKFDQLKIETLEGTLHIGLSPSELQGIEDTTLWNQLPNNPVEKPMNQTILEELDQYMLRDGKALIRSLAENNQTELRQGLDDQIIQDIRGQLPSRIGHYEQMSPKPEAADTIQRIKQEINDSISKFFHDKKGDDQR</sequence>
<protein>
    <submittedName>
        <fullName evidence="2">Spore germination protein GerPC</fullName>
    </submittedName>
</protein>
<keyword evidence="3" id="KW-1185">Reference proteome</keyword>
<dbReference type="EMBL" id="JBHTKL010000001">
    <property type="protein sequence ID" value="MFD1017798.1"/>
    <property type="molecule type" value="Genomic_DNA"/>
</dbReference>
<dbReference type="Pfam" id="PF10737">
    <property type="entry name" value="GerPC"/>
    <property type="match status" value="1"/>
</dbReference>
<dbReference type="InterPro" id="IPR019673">
    <property type="entry name" value="Spore_germination_GerPC"/>
</dbReference>
<organism evidence="2 3">
    <name type="scientific">Thalassobacillus hwangdonensis</name>
    <dbReference type="NCBI Taxonomy" id="546108"/>
    <lineage>
        <taxon>Bacteria</taxon>
        <taxon>Bacillati</taxon>
        <taxon>Bacillota</taxon>
        <taxon>Bacilli</taxon>
        <taxon>Bacillales</taxon>
        <taxon>Bacillaceae</taxon>
        <taxon>Thalassobacillus</taxon>
    </lineage>
</organism>
<dbReference type="RefSeq" id="WP_386055811.1">
    <property type="nucleotide sequence ID" value="NZ_JBHTKL010000001.1"/>
</dbReference>